<keyword evidence="3" id="KW-1185">Reference proteome</keyword>
<evidence type="ECO:0000313" key="3">
    <source>
        <dbReference type="Proteomes" id="UP000309038"/>
    </source>
</evidence>
<feature type="region of interest" description="Disordered" evidence="1">
    <location>
        <begin position="130"/>
        <end position="151"/>
    </location>
</feature>
<evidence type="ECO:0008006" key="4">
    <source>
        <dbReference type="Google" id="ProtNLM"/>
    </source>
</evidence>
<name>A0A4S4KEN5_9APHY</name>
<accession>A0A4S4KEN5</accession>
<evidence type="ECO:0000313" key="2">
    <source>
        <dbReference type="EMBL" id="THG96634.1"/>
    </source>
</evidence>
<sequence>MLHHFEGEDQDAALTSFAEHCHTIGIPKIALLKIRQLRMEKQNVTEKSLLTPTTLPKPALKHRLWPSSYQTTIVWRIIVQDVLKSDSHVAENLKKLYNELLSQVTLSRAPVSTEAELGNIQVGALAQTSHLSSGTGERGAEWRNEGSPASIPVQPAPSQYTAAHFNIFIHAFVAADMPRRAASIPADMYRVGIAPTLHGLTTIVKGLASIGNVDRVNALLDMMEASAKPPDESLSPSPGSNMTLPPPTVVTYTAALEGFKRSKCKGAAVGILQRMRTNLDYTPGSDPYLDSAVAWLNEEIANTPRHPDSVVERY</sequence>
<dbReference type="InterPro" id="IPR011990">
    <property type="entry name" value="TPR-like_helical_dom_sf"/>
</dbReference>
<protein>
    <recommendedName>
        <fullName evidence="4">Pentatricopeptide repeat-containing protein</fullName>
    </recommendedName>
</protein>
<gene>
    <name evidence="2" type="ORF">EW026_g5231</name>
</gene>
<proteinExistence type="predicted"/>
<dbReference type="Gene3D" id="1.25.40.10">
    <property type="entry name" value="Tetratricopeptide repeat domain"/>
    <property type="match status" value="1"/>
</dbReference>
<dbReference type="Proteomes" id="UP000309038">
    <property type="component" value="Unassembled WGS sequence"/>
</dbReference>
<comment type="caution">
    <text evidence="2">The sequence shown here is derived from an EMBL/GenBank/DDBJ whole genome shotgun (WGS) entry which is preliminary data.</text>
</comment>
<dbReference type="AlphaFoldDB" id="A0A4S4KEN5"/>
<organism evidence="2 3">
    <name type="scientific">Hermanssonia centrifuga</name>
    <dbReference type="NCBI Taxonomy" id="98765"/>
    <lineage>
        <taxon>Eukaryota</taxon>
        <taxon>Fungi</taxon>
        <taxon>Dikarya</taxon>
        <taxon>Basidiomycota</taxon>
        <taxon>Agaricomycotina</taxon>
        <taxon>Agaricomycetes</taxon>
        <taxon>Polyporales</taxon>
        <taxon>Meruliaceae</taxon>
        <taxon>Hermanssonia</taxon>
    </lineage>
</organism>
<evidence type="ECO:0000256" key="1">
    <source>
        <dbReference type="SAM" id="MobiDB-lite"/>
    </source>
</evidence>
<reference evidence="2 3" key="1">
    <citation type="submission" date="2019-02" db="EMBL/GenBank/DDBJ databases">
        <title>Genome sequencing of the rare red list fungi Phlebia centrifuga.</title>
        <authorList>
            <person name="Buettner E."/>
            <person name="Kellner H."/>
        </authorList>
    </citation>
    <scope>NUCLEOTIDE SEQUENCE [LARGE SCALE GENOMIC DNA]</scope>
    <source>
        <strain evidence="2 3">DSM 108282</strain>
    </source>
</reference>
<dbReference type="EMBL" id="SGPJ01000220">
    <property type="protein sequence ID" value="THG96634.1"/>
    <property type="molecule type" value="Genomic_DNA"/>
</dbReference>